<protein>
    <recommendedName>
        <fullName evidence="4">Phosphate ABC transporter substrate-binding protein</fullName>
    </recommendedName>
</protein>
<evidence type="ECO:0000256" key="1">
    <source>
        <dbReference type="SAM" id="SignalP"/>
    </source>
</evidence>
<dbReference type="SUPFAM" id="SSF53850">
    <property type="entry name" value="Periplasmic binding protein-like II"/>
    <property type="match status" value="1"/>
</dbReference>
<proteinExistence type="predicted"/>
<keyword evidence="3" id="KW-1185">Reference proteome</keyword>
<dbReference type="Proteomes" id="UP000251889">
    <property type="component" value="Unassembled WGS sequence"/>
</dbReference>
<organism evidence="2 3">
    <name type="scientific">Pseudochryseolinea flava</name>
    <dbReference type="NCBI Taxonomy" id="2059302"/>
    <lineage>
        <taxon>Bacteria</taxon>
        <taxon>Pseudomonadati</taxon>
        <taxon>Bacteroidota</taxon>
        <taxon>Cytophagia</taxon>
        <taxon>Cytophagales</taxon>
        <taxon>Fulvivirgaceae</taxon>
        <taxon>Pseudochryseolinea</taxon>
    </lineage>
</organism>
<name>A0A364XXL0_9BACT</name>
<dbReference type="EMBL" id="QMFY01000013">
    <property type="protein sequence ID" value="RAV99021.1"/>
    <property type="molecule type" value="Genomic_DNA"/>
</dbReference>
<dbReference type="RefSeq" id="WP_112748834.1">
    <property type="nucleotide sequence ID" value="NZ_QMFY01000013.1"/>
</dbReference>
<feature type="signal peptide" evidence="1">
    <location>
        <begin position="1"/>
        <end position="22"/>
    </location>
</feature>
<dbReference type="AlphaFoldDB" id="A0A364XXL0"/>
<gene>
    <name evidence="2" type="ORF">DQQ10_20720</name>
</gene>
<dbReference type="OrthoDB" id="1082996at2"/>
<reference evidence="2 3" key="1">
    <citation type="submission" date="2018-06" db="EMBL/GenBank/DDBJ databases">
        <title>Chryseolinea flavus sp. nov., a member of the phylum Bacteroidetes isolated from soil.</title>
        <authorList>
            <person name="Li Y."/>
            <person name="Wang J."/>
        </authorList>
    </citation>
    <scope>NUCLEOTIDE SEQUENCE [LARGE SCALE GENOMIC DNA]</scope>
    <source>
        <strain evidence="2 3">SDU1-6</strain>
    </source>
</reference>
<sequence>MKLIVKAIHIFSTVAIVFTASAQSSSKVVVTGVRFSYPLVNAWIDAYKKANPSASIVIEPRTTTDPSQYDLLIEAYEPDSLIKETRDFIYIGRYALLPVANQQSAFAKEFGEKGLTRELIKQIYFQDAFADKKKERKITSTYTVYTRLQKAGAPITLAKYYGFEQTNIKGKAIAGADEHLIKAVLKDTTAVTYATLGLVYDIKSRNALTGLTILPVDLDDNGKVQSDEKIFSSLENVITKLESEQVKNVPVEYIHISIAKKKSNPEALKFLQWILNNGQDSLHAFGFLNPDEQRFKKERDKLLKQLSAN</sequence>
<accession>A0A364XXL0</accession>
<evidence type="ECO:0008006" key="4">
    <source>
        <dbReference type="Google" id="ProtNLM"/>
    </source>
</evidence>
<keyword evidence="1" id="KW-0732">Signal</keyword>
<evidence type="ECO:0000313" key="2">
    <source>
        <dbReference type="EMBL" id="RAV99021.1"/>
    </source>
</evidence>
<comment type="caution">
    <text evidence="2">The sequence shown here is derived from an EMBL/GenBank/DDBJ whole genome shotgun (WGS) entry which is preliminary data.</text>
</comment>
<feature type="chain" id="PRO_5017017234" description="Phosphate ABC transporter substrate-binding protein" evidence="1">
    <location>
        <begin position="23"/>
        <end position="309"/>
    </location>
</feature>
<evidence type="ECO:0000313" key="3">
    <source>
        <dbReference type="Proteomes" id="UP000251889"/>
    </source>
</evidence>